<reference evidence="2 3" key="1">
    <citation type="submission" date="2020-09" db="EMBL/GenBank/DDBJ databases">
        <title>De no assembly of potato wild relative species, Solanum commersonii.</title>
        <authorList>
            <person name="Cho K."/>
        </authorList>
    </citation>
    <scope>NUCLEOTIDE SEQUENCE [LARGE SCALE GENOMIC DNA]</scope>
    <source>
        <strain evidence="2">LZ3.2</strain>
        <tissue evidence="2">Leaf</tissue>
    </source>
</reference>
<evidence type="ECO:0000313" key="3">
    <source>
        <dbReference type="Proteomes" id="UP000824120"/>
    </source>
</evidence>
<protein>
    <recommendedName>
        <fullName evidence="1">F-box domain-containing protein</fullName>
    </recommendedName>
</protein>
<dbReference type="Proteomes" id="UP000824120">
    <property type="component" value="Chromosome 4"/>
</dbReference>
<dbReference type="EMBL" id="JACXVP010000004">
    <property type="protein sequence ID" value="KAG5612107.1"/>
    <property type="molecule type" value="Genomic_DNA"/>
</dbReference>
<feature type="domain" description="F-box" evidence="1">
    <location>
        <begin position="11"/>
        <end position="51"/>
    </location>
</feature>
<dbReference type="CDD" id="cd22157">
    <property type="entry name" value="F-box_AtFBW1-like"/>
    <property type="match status" value="1"/>
</dbReference>
<dbReference type="SUPFAM" id="SSF81383">
    <property type="entry name" value="F-box domain"/>
    <property type="match status" value="1"/>
</dbReference>
<dbReference type="PANTHER" id="PTHR31672">
    <property type="entry name" value="BNACNNG10540D PROTEIN"/>
    <property type="match status" value="1"/>
</dbReference>
<keyword evidence="3" id="KW-1185">Reference proteome</keyword>
<evidence type="ECO:0000313" key="2">
    <source>
        <dbReference type="EMBL" id="KAG5612107.1"/>
    </source>
</evidence>
<comment type="caution">
    <text evidence="2">The sequence shown here is derived from an EMBL/GenBank/DDBJ whole genome shotgun (WGS) entry which is preliminary data.</text>
</comment>
<evidence type="ECO:0000259" key="1">
    <source>
        <dbReference type="SMART" id="SM00256"/>
    </source>
</evidence>
<dbReference type="Gene3D" id="1.20.1280.50">
    <property type="match status" value="1"/>
</dbReference>
<gene>
    <name evidence="2" type="ORF">H5410_023388</name>
</gene>
<name>A0A9J5ZGQ2_SOLCO</name>
<dbReference type="PANTHER" id="PTHR31672:SF13">
    <property type="entry name" value="F-BOX PROTEIN CPR30-LIKE"/>
    <property type="match status" value="1"/>
</dbReference>
<dbReference type="InterPro" id="IPR001810">
    <property type="entry name" value="F-box_dom"/>
</dbReference>
<dbReference type="Pfam" id="PF00646">
    <property type="entry name" value="F-box"/>
    <property type="match status" value="1"/>
</dbReference>
<proteinExistence type="predicted"/>
<organism evidence="2 3">
    <name type="scientific">Solanum commersonii</name>
    <name type="common">Commerson's wild potato</name>
    <name type="synonym">Commerson's nightshade</name>
    <dbReference type="NCBI Taxonomy" id="4109"/>
    <lineage>
        <taxon>Eukaryota</taxon>
        <taxon>Viridiplantae</taxon>
        <taxon>Streptophyta</taxon>
        <taxon>Embryophyta</taxon>
        <taxon>Tracheophyta</taxon>
        <taxon>Spermatophyta</taxon>
        <taxon>Magnoliopsida</taxon>
        <taxon>eudicotyledons</taxon>
        <taxon>Gunneridae</taxon>
        <taxon>Pentapetalae</taxon>
        <taxon>asterids</taxon>
        <taxon>lamiids</taxon>
        <taxon>Solanales</taxon>
        <taxon>Solanaceae</taxon>
        <taxon>Solanoideae</taxon>
        <taxon>Solaneae</taxon>
        <taxon>Solanum</taxon>
    </lineage>
</organism>
<dbReference type="AlphaFoldDB" id="A0A9J5ZGQ2"/>
<accession>A0A9J5ZGQ2</accession>
<dbReference type="OrthoDB" id="1255905at2759"/>
<dbReference type="InterPro" id="IPR036047">
    <property type="entry name" value="F-box-like_dom_sf"/>
</dbReference>
<dbReference type="InterPro" id="IPR050796">
    <property type="entry name" value="SCF_F-box_component"/>
</dbReference>
<sequence length="76" mass="8813">MMINYEGSLSFPEDLVVNILLRLPVESLLCFKCVCKHWFPLIKSPSFIREQFHHNNNRARLLVCNSKVSDEGHGIK</sequence>
<dbReference type="SMART" id="SM00256">
    <property type="entry name" value="FBOX"/>
    <property type="match status" value="1"/>
</dbReference>